<evidence type="ECO:0000256" key="2">
    <source>
        <dbReference type="SAM" id="Phobius"/>
    </source>
</evidence>
<evidence type="ECO:0000313" key="3">
    <source>
        <dbReference type="EMBL" id="PUE00924.1"/>
    </source>
</evidence>
<protein>
    <submittedName>
        <fullName evidence="3">Uncharacterized protein</fullName>
    </submittedName>
</protein>
<dbReference type="EMBL" id="PQCO01000211">
    <property type="protein sequence ID" value="PUE00924.1"/>
    <property type="molecule type" value="Genomic_DNA"/>
</dbReference>
<name>A0A657PWL9_9GAMM</name>
<accession>A0A657PWL9</accession>
<sequence length="195" mass="23140">MSEQVEQLLARMRALEEELEQEFAKQRESFHYRLERGRVTFERWVVERHRLLKTGLPRFIVEARIEDLVAAPFIYVMAVPVALLDLFLWLYQSVVFGIYRIPRVRRGDFVIIDRHQLAYLNGIEKLNCVFCGYANGVFGWARQIAARSEQYWCPIKHARRVASPHGRYPRFFEYGDGEGFRQRLGEMRGDLRRGK</sequence>
<evidence type="ECO:0000256" key="1">
    <source>
        <dbReference type="SAM" id="Coils"/>
    </source>
</evidence>
<comment type="caution">
    <text evidence="3">The sequence shown here is derived from an EMBL/GenBank/DDBJ whole genome shotgun (WGS) entry which is preliminary data.</text>
</comment>
<reference evidence="3 4" key="1">
    <citation type="submission" date="2018-01" db="EMBL/GenBank/DDBJ databases">
        <title>Novel co-symbiosis in the lucinid bivalve Phacoides pectinatus.</title>
        <authorList>
            <person name="Lim S.J."/>
            <person name="Davis B.G."/>
            <person name="Gill D.E."/>
            <person name="Engel A.S."/>
            <person name="Anderson L.C."/>
            <person name="Campbell B.J."/>
        </authorList>
    </citation>
    <scope>NUCLEOTIDE SEQUENCE [LARGE SCALE GENOMIC DNA]</scope>
    <source>
        <strain evidence="3">N3_P5</strain>
    </source>
</reference>
<keyword evidence="2" id="KW-0472">Membrane</keyword>
<evidence type="ECO:0000313" key="4">
    <source>
        <dbReference type="Proteomes" id="UP000250928"/>
    </source>
</evidence>
<keyword evidence="2" id="KW-1133">Transmembrane helix</keyword>
<feature type="coiled-coil region" evidence="1">
    <location>
        <begin position="2"/>
        <end position="29"/>
    </location>
</feature>
<dbReference type="AlphaFoldDB" id="A0A657PWL9"/>
<keyword evidence="1" id="KW-0175">Coiled coil</keyword>
<keyword evidence="2" id="KW-0812">Transmembrane</keyword>
<dbReference type="Proteomes" id="UP000250928">
    <property type="component" value="Unassembled WGS sequence"/>
</dbReference>
<feature type="transmembrane region" description="Helical" evidence="2">
    <location>
        <begin position="73"/>
        <end position="99"/>
    </location>
</feature>
<gene>
    <name evidence="3" type="ORF">C3L24_08720</name>
</gene>
<proteinExistence type="predicted"/>
<organism evidence="3 4">
    <name type="scientific">Candidatus Sedimenticola endophacoides</name>
    <dbReference type="NCBI Taxonomy" id="2548426"/>
    <lineage>
        <taxon>Bacteria</taxon>
        <taxon>Pseudomonadati</taxon>
        <taxon>Pseudomonadota</taxon>
        <taxon>Gammaproteobacteria</taxon>
        <taxon>Chromatiales</taxon>
        <taxon>Sedimenticolaceae</taxon>
        <taxon>Sedimenticola</taxon>
    </lineage>
</organism>